<organism evidence="1 2">
    <name type="scientific">Photorhabdus namnaonensis</name>
    <dbReference type="NCBI Taxonomy" id="1851568"/>
    <lineage>
        <taxon>Bacteria</taxon>
        <taxon>Pseudomonadati</taxon>
        <taxon>Pseudomonadota</taxon>
        <taxon>Gammaproteobacteria</taxon>
        <taxon>Enterobacterales</taxon>
        <taxon>Morganellaceae</taxon>
        <taxon>Photorhabdus</taxon>
    </lineage>
</organism>
<evidence type="ECO:0008006" key="3">
    <source>
        <dbReference type="Google" id="ProtNLM"/>
    </source>
</evidence>
<proteinExistence type="predicted"/>
<keyword evidence="2" id="KW-1185">Reference proteome</keyword>
<dbReference type="Proteomes" id="UP000092665">
    <property type="component" value="Unassembled WGS sequence"/>
</dbReference>
<name>A0A1B8YNX4_9GAMM</name>
<dbReference type="RefSeq" id="WP_065388753.1">
    <property type="nucleotide sequence ID" value="NZ_CAWMQN010000005.1"/>
</dbReference>
<protein>
    <recommendedName>
        <fullName evidence="3">Bacteriophage protein</fullName>
    </recommendedName>
</protein>
<accession>A0A1B8YNX4</accession>
<sequence>MSNNVETTKDFLGSLKFDVDEAGQSKFMAVITEVTANVLKMGEEIKNAALEVINFTTQVANGLDKLYWQSQKTGATAENIKAIGYAVSQAGGSVEGFNQSLEGVANFLHKNPGGEGLLRNIGVQTRDVNGSLRDTASLVAQVGEQLSKMPMDRANRYARKLGIDDNTLMAMRRGIGQYTTEYQDMTKTIGYNPTKATQQSHQFIVRITALDNLFGMIKEKIGSDLAGGLTGRVESFQQTILLNFPRIEKVITRVLNVILNLADDITLLVSRVGEAISDLIGWWDRLDGGTKTVIKALGGLLFAWKILNTAFMTSPIGMITALSAALLLLYEDYKVWKEGGKHFIDWDKWKPSINEFLKAIEKISSWINQGAKAVGGWKNVLKGFATFIAVTWAAKMIKGISSVTSAILNLAQVSKSVSRGGMLGKAGIAGAVAVVSEPYIDKALNRTFGGYDYFQRIRTAKTWHDFCAALIGEGNAYWDEKGNWVDKREENTLPKGHSQFAADTPGNAPVVMQKSDKAVTDGQNNQPVNKDNPKVRMMKLANSDVIQRLIDNMMVGINGNNPYLSEHTKTAIIGVPSPANKPTKLVGHLNHVAHSLQNIPIDRRMINGAVANINSMMNYQVFTLALLHRVPISASNNIQGIGEVNYHIEVNGVESPREAARLTGETVERTYSMLLRNMQTQVR</sequence>
<comment type="caution">
    <text evidence="1">The sequence shown here is derived from an EMBL/GenBank/DDBJ whole genome shotgun (WGS) entry which is preliminary data.</text>
</comment>
<dbReference type="PATRIC" id="fig|29488.15.peg.192"/>
<evidence type="ECO:0000313" key="1">
    <source>
        <dbReference type="EMBL" id="OCA56783.1"/>
    </source>
</evidence>
<dbReference type="EMBL" id="LOIC01000005">
    <property type="protein sequence ID" value="OCA56783.1"/>
    <property type="molecule type" value="Genomic_DNA"/>
</dbReference>
<gene>
    <name evidence="1" type="ORF">Phpb_00168</name>
</gene>
<evidence type="ECO:0000313" key="2">
    <source>
        <dbReference type="Proteomes" id="UP000092665"/>
    </source>
</evidence>
<reference evidence="2" key="1">
    <citation type="submission" date="2015-11" db="EMBL/GenBank/DDBJ databases">
        <authorList>
            <person name="Tobias N.J."/>
            <person name="Mishra B."/>
            <person name="Gupta D.K."/>
            <person name="Thines M."/>
            <person name="Stinear T.P."/>
            <person name="Bode H.B."/>
        </authorList>
    </citation>
    <scope>NUCLEOTIDE SEQUENCE [LARGE SCALE GENOMIC DNA]</scope>
    <source>
        <strain evidence="2">PB45.5</strain>
    </source>
</reference>
<dbReference type="AlphaFoldDB" id="A0A1B8YNX4"/>